<protein>
    <submittedName>
        <fullName evidence="1">Uncharacterized protein</fullName>
    </submittedName>
</protein>
<dbReference type="AlphaFoldDB" id="A0AAD8KXL1"/>
<keyword evidence="2" id="KW-1185">Reference proteome</keyword>
<evidence type="ECO:0000313" key="1">
    <source>
        <dbReference type="EMBL" id="KAK1430843.1"/>
    </source>
</evidence>
<reference evidence="1" key="1">
    <citation type="journal article" date="2023" name="bioRxiv">
        <title>Improved chromosome-level genome assembly for marigold (Tagetes erecta).</title>
        <authorList>
            <person name="Jiang F."/>
            <person name="Yuan L."/>
            <person name="Wang S."/>
            <person name="Wang H."/>
            <person name="Xu D."/>
            <person name="Wang A."/>
            <person name="Fan W."/>
        </authorList>
    </citation>
    <scope>NUCLEOTIDE SEQUENCE</scope>
    <source>
        <strain evidence="1">WSJ</strain>
        <tissue evidence="1">Leaf</tissue>
    </source>
</reference>
<sequence>MVSVVTRALNSKNLHTTKSKQTTLFVIEFLNRSFPIDLKNSNLHVLLDPPHEHLHAVKCTIQSAKFCIRA</sequence>
<gene>
    <name evidence="1" type="ORF">QVD17_13888</name>
</gene>
<organism evidence="1 2">
    <name type="scientific">Tagetes erecta</name>
    <name type="common">African marigold</name>
    <dbReference type="NCBI Taxonomy" id="13708"/>
    <lineage>
        <taxon>Eukaryota</taxon>
        <taxon>Viridiplantae</taxon>
        <taxon>Streptophyta</taxon>
        <taxon>Embryophyta</taxon>
        <taxon>Tracheophyta</taxon>
        <taxon>Spermatophyta</taxon>
        <taxon>Magnoliopsida</taxon>
        <taxon>eudicotyledons</taxon>
        <taxon>Gunneridae</taxon>
        <taxon>Pentapetalae</taxon>
        <taxon>asterids</taxon>
        <taxon>campanulids</taxon>
        <taxon>Asterales</taxon>
        <taxon>Asteraceae</taxon>
        <taxon>Asteroideae</taxon>
        <taxon>Heliantheae alliance</taxon>
        <taxon>Tageteae</taxon>
        <taxon>Tagetes</taxon>
    </lineage>
</organism>
<name>A0AAD8KXL1_TARER</name>
<dbReference type="Proteomes" id="UP001229421">
    <property type="component" value="Unassembled WGS sequence"/>
</dbReference>
<proteinExistence type="predicted"/>
<evidence type="ECO:0000313" key="2">
    <source>
        <dbReference type="Proteomes" id="UP001229421"/>
    </source>
</evidence>
<accession>A0AAD8KXL1</accession>
<comment type="caution">
    <text evidence="1">The sequence shown here is derived from an EMBL/GenBank/DDBJ whole genome shotgun (WGS) entry which is preliminary data.</text>
</comment>
<dbReference type="EMBL" id="JAUHHV010000003">
    <property type="protein sequence ID" value="KAK1430843.1"/>
    <property type="molecule type" value="Genomic_DNA"/>
</dbReference>